<evidence type="ECO:0000313" key="2">
    <source>
        <dbReference type="EMBL" id="CAG8785400.1"/>
    </source>
</evidence>
<feature type="non-terminal residue" evidence="2">
    <location>
        <position position="1"/>
    </location>
</feature>
<organism evidence="2 3">
    <name type="scientific">Dentiscutata erythropus</name>
    <dbReference type="NCBI Taxonomy" id="1348616"/>
    <lineage>
        <taxon>Eukaryota</taxon>
        <taxon>Fungi</taxon>
        <taxon>Fungi incertae sedis</taxon>
        <taxon>Mucoromycota</taxon>
        <taxon>Glomeromycotina</taxon>
        <taxon>Glomeromycetes</taxon>
        <taxon>Diversisporales</taxon>
        <taxon>Gigasporaceae</taxon>
        <taxon>Dentiscutata</taxon>
    </lineage>
</organism>
<dbReference type="EMBL" id="CAJVPY010023665">
    <property type="protein sequence ID" value="CAG8785400.1"/>
    <property type="molecule type" value="Genomic_DNA"/>
</dbReference>
<feature type="region of interest" description="Disordered" evidence="1">
    <location>
        <begin position="77"/>
        <end position="100"/>
    </location>
</feature>
<protein>
    <submittedName>
        <fullName evidence="2">3151_t:CDS:1</fullName>
    </submittedName>
</protein>
<evidence type="ECO:0000313" key="3">
    <source>
        <dbReference type="Proteomes" id="UP000789405"/>
    </source>
</evidence>
<dbReference type="AlphaFoldDB" id="A0A9N9JJC6"/>
<feature type="non-terminal residue" evidence="2">
    <location>
        <position position="119"/>
    </location>
</feature>
<dbReference type="Proteomes" id="UP000789405">
    <property type="component" value="Unassembled WGS sequence"/>
</dbReference>
<keyword evidence="3" id="KW-1185">Reference proteome</keyword>
<gene>
    <name evidence="2" type="ORF">DERYTH_LOCUS20292</name>
</gene>
<proteinExistence type="predicted"/>
<evidence type="ECO:0000256" key="1">
    <source>
        <dbReference type="SAM" id="MobiDB-lite"/>
    </source>
</evidence>
<reference evidence="2" key="1">
    <citation type="submission" date="2021-06" db="EMBL/GenBank/DDBJ databases">
        <authorList>
            <person name="Kallberg Y."/>
            <person name="Tangrot J."/>
            <person name="Rosling A."/>
        </authorList>
    </citation>
    <scope>NUCLEOTIDE SEQUENCE</scope>
    <source>
        <strain evidence="2">MA453B</strain>
    </source>
</reference>
<accession>A0A9N9JJC6</accession>
<comment type="caution">
    <text evidence="2">The sequence shown here is derived from an EMBL/GenBank/DDBJ whole genome shotgun (WGS) entry which is preliminary data.</text>
</comment>
<feature type="compositionally biased region" description="Low complexity" evidence="1">
    <location>
        <begin position="88"/>
        <end position="100"/>
    </location>
</feature>
<name>A0A9N9JJC6_9GLOM</name>
<sequence>QCDYNTPCKCPTGWLAQGEYCGGQIGQGKLVNNEFKLYLRPTGNTCDYGYQISCAQCGALQCTSPVVSASSSQIEIPFQPTSMTRPGPTTTKPSTNNSTSSQTRLFIEIVSSIGGIILT</sequence>
<dbReference type="OrthoDB" id="2443686at2759"/>